<dbReference type="Proteomes" id="UP000033203">
    <property type="component" value="Unassembled WGS sequence"/>
</dbReference>
<feature type="compositionally biased region" description="Low complexity" evidence="1">
    <location>
        <begin position="21"/>
        <end position="48"/>
    </location>
</feature>
<dbReference type="InterPro" id="IPR009560">
    <property type="entry name" value="DUF1176"/>
</dbReference>
<name>A0A0D1M772_9SPHN</name>
<feature type="region of interest" description="Disordered" evidence="1">
    <location>
        <begin position="17"/>
        <end position="52"/>
    </location>
</feature>
<comment type="caution">
    <text evidence="3">The sequence shown here is derived from an EMBL/GenBank/DDBJ whole genome shotgun (WGS) entry which is preliminary data.</text>
</comment>
<feature type="chain" id="PRO_5002233362" description="DUF1176 domain-containing protein" evidence="2">
    <location>
        <begin position="22"/>
        <end position="355"/>
    </location>
</feature>
<feature type="signal peptide" evidence="2">
    <location>
        <begin position="1"/>
        <end position="21"/>
    </location>
</feature>
<dbReference type="PROSITE" id="PS51257">
    <property type="entry name" value="PROKAR_LIPOPROTEIN"/>
    <property type="match status" value="1"/>
</dbReference>
<reference evidence="3 4" key="1">
    <citation type="submission" date="2015-01" db="EMBL/GenBank/DDBJ databases">
        <title>Genome of Sphingomonas taxi strain 30a.</title>
        <authorList>
            <person name="Eevers N."/>
            <person name="Van Hamme J."/>
            <person name="Bottos E."/>
            <person name="Weyens N."/>
            <person name="Vangronsveld J."/>
        </authorList>
    </citation>
    <scope>NUCLEOTIDE SEQUENCE [LARGE SCALE GENOMIC DNA]</scope>
    <source>
        <strain evidence="3 4">30a</strain>
    </source>
</reference>
<gene>
    <name evidence="3" type="ORF">SR41_14200</name>
</gene>
<evidence type="ECO:0000256" key="1">
    <source>
        <dbReference type="SAM" id="MobiDB-lite"/>
    </source>
</evidence>
<evidence type="ECO:0000256" key="2">
    <source>
        <dbReference type="SAM" id="SignalP"/>
    </source>
</evidence>
<evidence type="ECO:0000313" key="3">
    <source>
        <dbReference type="EMBL" id="KIU26577.1"/>
    </source>
</evidence>
<proteinExistence type="predicted"/>
<accession>A0A0D1M772</accession>
<dbReference type="PATRIC" id="fig|1549858.7.peg.3995"/>
<dbReference type="Pfam" id="PF06674">
    <property type="entry name" value="DUF1176"/>
    <property type="match status" value="1"/>
</dbReference>
<evidence type="ECO:0008006" key="5">
    <source>
        <dbReference type="Google" id="ProtNLM"/>
    </source>
</evidence>
<dbReference type="EMBL" id="JXTP01000074">
    <property type="protein sequence ID" value="KIU26577.1"/>
    <property type="molecule type" value="Genomic_DNA"/>
</dbReference>
<sequence>MTRHVALAALMLAACSSQPQADATPTRTPEATPRTAARPPATAKTDAPVTPKPGVLKTFGDWQVGCDNGLMCTMASLLPDDGAGAGATLNLTRDPGPQGRYHAMSGEGVTDASGRTPAARFTVDGRDLGSDANALAAAMANGRALKVPGGTISLKGASAALRYIDAMQGRAGTVTATVATGAKPAVSVPPAPALPIVAVQRLTPYTAKLPASVVATMKRIGRCDLSEGMDSTPSVARTPDGRLLVIQPCSAGAYNVIGALFVVRGTDVRPAQVDAPAGFDATGADSQTPVHSVVNGDFDRNVLTSYAKGRGLGDCGVGQTFAWDGSRYRLVSQDEMSECRGNTDYIATWRATMRP</sequence>
<keyword evidence="2" id="KW-0732">Signal</keyword>
<organism evidence="3 4">
    <name type="scientific">Sphingomonas melonis</name>
    <dbReference type="NCBI Taxonomy" id="152682"/>
    <lineage>
        <taxon>Bacteria</taxon>
        <taxon>Pseudomonadati</taxon>
        <taxon>Pseudomonadota</taxon>
        <taxon>Alphaproteobacteria</taxon>
        <taxon>Sphingomonadales</taxon>
        <taxon>Sphingomonadaceae</taxon>
        <taxon>Sphingomonas</taxon>
    </lineage>
</organism>
<evidence type="ECO:0000313" key="4">
    <source>
        <dbReference type="Proteomes" id="UP000033203"/>
    </source>
</evidence>
<protein>
    <recommendedName>
        <fullName evidence="5">DUF1176 domain-containing protein</fullName>
    </recommendedName>
</protein>
<dbReference type="AlphaFoldDB" id="A0A0D1M772"/>